<evidence type="ECO:0000259" key="5">
    <source>
        <dbReference type="PROSITE" id="PS50893"/>
    </source>
</evidence>
<dbReference type="SMART" id="SM00382">
    <property type="entry name" value="AAA"/>
    <property type="match status" value="1"/>
</dbReference>
<gene>
    <name evidence="6" type="ORF">HJG44_04175</name>
</gene>
<evidence type="ECO:0000313" key="7">
    <source>
        <dbReference type="Proteomes" id="UP000564885"/>
    </source>
</evidence>
<evidence type="ECO:0000256" key="4">
    <source>
        <dbReference type="ARBA" id="ARBA00022840"/>
    </source>
</evidence>
<keyword evidence="3" id="KW-0547">Nucleotide-binding</keyword>
<dbReference type="Pfam" id="PF00005">
    <property type="entry name" value="ABC_tran"/>
    <property type="match status" value="1"/>
</dbReference>
<name>A0A849HVN0_9HYPH</name>
<dbReference type="Proteomes" id="UP000564885">
    <property type="component" value="Unassembled WGS sequence"/>
</dbReference>
<dbReference type="Gene3D" id="3.40.50.300">
    <property type="entry name" value="P-loop containing nucleotide triphosphate hydrolases"/>
    <property type="match status" value="1"/>
</dbReference>
<organism evidence="6 7">
    <name type="scientific">Enterovirga aerilata</name>
    <dbReference type="NCBI Taxonomy" id="2730920"/>
    <lineage>
        <taxon>Bacteria</taxon>
        <taxon>Pseudomonadati</taxon>
        <taxon>Pseudomonadota</taxon>
        <taxon>Alphaproteobacteria</taxon>
        <taxon>Hyphomicrobiales</taxon>
        <taxon>Methylobacteriaceae</taxon>
        <taxon>Enterovirga</taxon>
    </lineage>
</organism>
<dbReference type="GO" id="GO:0005524">
    <property type="term" value="F:ATP binding"/>
    <property type="evidence" value="ECO:0007669"/>
    <property type="project" value="UniProtKB-KW"/>
</dbReference>
<feature type="domain" description="ABC transporter" evidence="5">
    <location>
        <begin position="13"/>
        <end position="241"/>
    </location>
</feature>
<protein>
    <submittedName>
        <fullName evidence="6">ABC transporter ATP-binding protein</fullName>
    </submittedName>
</protein>
<dbReference type="PANTHER" id="PTHR42788:SF13">
    <property type="entry name" value="ALIPHATIC SULFONATES IMPORT ATP-BINDING PROTEIN SSUB"/>
    <property type="match status" value="1"/>
</dbReference>
<evidence type="ECO:0000256" key="3">
    <source>
        <dbReference type="ARBA" id="ARBA00022741"/>
    </source>
</evidence>
<evidence type="ECO:0000313" key="6">
    <source>
        <dbReference type="EMBL" id="NNM71596.1"/>
    </source>
</evidence>
<dbReference type="InterPro" id="IPR050166">
    <property type="entry name" value="ABC_transporter_ATP-bind"/>
</dbReference>
<reference evidence="6 7" key="1">
    <citation type="submission" date="2020-04" db="EMBL/GenBank/DDBJ databases">
        <title>Enterovirga sp. isolate from soil.</title>
        <authorList>
            <person name="Chea S."/>
            <person name="Kim D.-U."/>
        </authorList>
    </citation>
    <scope>NUCLEOTIDE SEQUENCE [LARGE SCALE GENOMIC DNA]</scope>
    <source>
        <strain evidence="6 7">DB1703</strain>
    </source>
</reference>
<accession>A0A849HVN0</accession>
<sequence length="264" mass="29252">MPRPAEAARTPIIQLQEIEKVYAARDGNPVQALAPVSLEIGTGEFLTIVGPSGCGKSTMLRLVAGLIPRTRGRLLMRRQEISGPQRDMGIVFQTPVLFPWRTVLDNVLLPAEVLRLPPAKSRARALELLEIVGLSDFAAKYPFELSGGMQQRVAIARSLVHEPSVVLMDEPFGALDAMTRDTMNLEIMRIWREAGTTILFVTHSIPEAVFLGERVVVMTPRPGRIAEVIDVELPAQRDIDIVNTDRFGVYVRQIRAHFNAKGLD</sequence>
<dbReference type="PANTHER" id="PTHR42788">
    <property type="entry name" value="TAURINE IMPORT ATP-BINDING PROTEIN-RELATED"/>
    <property type="match status" value="1"/>
</dbReference>
<evidence type="ECO:0000256" key="2">
    <source>
        <dbReference type="ARBA" id="ARBA00022448"/>
    </source>
</evidence>
<dbReference type="CDD" id="cd03293">
    <property type="entry name" value="ABC_NrtD_SsuB_transporters"/>
    <property type="match status" value="1"/>
</dbReference>
<dbReference type="RefSeq" id="WP_171217308.1">
    <property type="nucleotide sequence ID" value="NZ_JABEPP010000001.1"/>
</dbReference>
<dbReference type="InterPro" id="IPR027417">
    <property type="entry name" value="P-loop_NTPase"/>
</dbReference>
<keyword evidence="4 6" id="KW-0067">ATP-binding</keyword>
<keyword evidence="2" id="KW-0813">Transport</keyword>
<dbReference type="InterPro" id="IPR017871">
    <property type="entry name" value="ABC_transporter-like_CS"/>
</dbReference>
<proteinExistence type="inferred from homology"/>
<keyword evidence="7" id="KW-1185">Reference proteome</keyword>
<dbReference type="PROSITE" id="PS50893">
    <property type="entry name" value="ABC_TRANSPORTER_2"/>
    <property type="match status" value="1"/>
</dbReference>
<evidence type="ECO:0000256" key="1">
    <source>
        <dbReference type="ARBA" id="ARBA00005417"/>
    </source>
</evidence>
<dbReference type="PROSITE" id="PS00211">
    <property type="entry name" value="ABC_TRANSPORTER_1"/>
    <property type="match status" value="1"/>
</dbReference>
<dbReference type="AlphaFoldDB" id="A0A849HVN0"/>
<dbReference type="EMBL" id="JABEPP010000001">
    <property type="protein sequence ID" value="NNM71596.1"/>
    <property type="molecule type" value="Genomic_DNA"/>
</dbReference>
<dbReference type="InterPro" id="IPR003439">
    <property type="entry name" value="ABC_transporter-like_ATP-bd"/>
</dbReference>
<dbReference type="SUPFAM" id="SSF52540">
    <property type="entry name" value="P-loop containing nucleoside triphosphate hydrolases"/>
    <property type="match status" value="1"/>
</dbReference>
<dbReference type="InterPro" id="IPR003593">
    <property type="entry name" value="AAA+_ATPase"/>
</dbReference>
<comment type="similarity">
    <text evidence="1">Belongs to the ABC transporter superfamily.</text>
</comment>
<dbReference type="GO" id="GO:0016887">
    <property type="term" value="F:ATP hydrolysis activity"/>
    <property type="evidence" value="ECO:0007669"/>
    <property type="project" value="InterPro"/>
</dbReference>
<comment type="caution">
    <text evidence="6">The sequence shown here is derived from an EMBL/GenBank/DDBJ whole genome shotgun (WGS) entry which is preliminary data.</text>
</comment>